<dbReference type="HOGENOM" id="CLU_2314136_0_0_4"/>
<name>V8QV50_9BURK</name>
<evidence type="ECO:0000313" key="3">
    <source>
        <dbReference type="EMBL" id="ETF03507.1"/>
    </source>
</evidence>
<keyword evidence="4" id="KW-1185">Reference proteome</keyword>
<sequence>MQNVSLSPVMKRVCPTVASSFVSHAAVLPNAADPVSASSARHQNQVHAVGSALSCDMNETTYTVFLASVLARLAPVLGLLLMLWGSIAWSAGWLGALGG</sequence>
<gene>
    <name evidence="3" type="ORF">W822_09800</name>
</gene>
<evidence type="ECO:0000313" key="4">
    <source>
        <dbReference type="Proteomes" id="UP000018733"/>
    </source>
</evidence>
<keyword evidence="1" id="KW-0472">Membrane</keyword>
<feature type="signal peptide" evidence="2">
    <location>
        <begin position="1"/>
        <end position="25"/>
    </location>
</feature>
<feature type="chain" id="PRO_5004771882" evidence="2">
    <location>
        <begin position="26"/>
        <end position="99"/>
    </location>
</feature>
<keyword evidence="1" id="KW-0812">Transmembrane</keyword>
<evidence type="ECO:0000256" key="2">
    <source>
        <dbReference type="SAM" id="SignalP"/>
    </source>
</evidence>
<keyword evidence="1" id="KW-1133">Transmembrane helix</keyword>
<dbReference type="Proteomes" id="UP000018733">
    <property type="component" value="Unassembled WGS sequence"/>
</dbReference>
<evidence type="ECO:0000256" key="1">
    <source>
        <dbReference type="SAM" id="Phobius"/>
    </source>
</evidence>
<feature type="transmembrane region" description="Helical" evidence="1">
    <location>
        <begin position="62"/>
        <end position="84"/>
    </location>
</feature>
<accession>V8QV50</accession>
<reference evidence="3 4" key="1">
    <citation type="journal article" date="2014" name="Genome Announc.">
        <title>Draft Genome Sequence of Advenella kashmirensis Strain W13003, a Polycyclic Aromatic Hydrocarbon-Degrading Bacterium.</title>
        <authorList>
            <person name="Wang X."/>
            <person name="Jin D."/>
            <person name="Zhou L."/>
            <person name="Wu L."/>
            <person name="An W."/>
            <person name="Zhao L."/>
        </authorList>
    </citation>
    <scope>NUCLEOTIDE SEQUENCE [LARGE SCALE GENOMIC DNA]</scope>
    <source>
        <strain evidence="3 4">W13003</strain>
    </source>
</reference>
<proteinExistence type="predicted"/>
<dbReference type="STRING" id="1424334.W822_09800"/>
<dbReference type="EMBL" id="AYXT01000009">
    <property type="protein sequence ID" value="ETF03507.1"/>
    <property type="molecule type" value="Genomic_DNA"/>
</dbReference>
<organism evidence="3 4">
    <name type="scientific">Advenella kashmirensis W13003</name>
    <dbReference type="NCBI Taxonomy" id="1424334"/>
    <lineage>
        <taxon>Bacteria</taxon>
        <taxon>Pseudomonadati</taxon>
        <taxon>Pseudomonadota</taxon>
        <taxon>Betaproteobacteria</taxon>
        <taxon>Burkholderiales</taxon>
        <taxon>Alcaligenaceae</taxon>
    </lineage>
</organism>
<dbReference type="RefSeq" id="WP_024004931.1">
    <property type="nucleotide sequence ID" value="NZ_KI650979.1"/>
</dbReference>
<comment type="caution">
    <text evidence="3">The sequence shown here is derived from an EMBL/GenBank/DDBJ whole genome shotgun (WGS) entry which is preliminary data.</text>
</comment>
<dbReference type="PATRIC" id="fig|1424334.3.peg.1966"/>
<keyword evidence="2" id="KW-0732">Signal</keyword>
<protein>
    <submittedName>
        <fullName evidence="3">Uncharacterized protein</fullName>
    </submittedName>
</protein>
<dbReference type="AlphaFoldDB" id="V8QV50"/>